<evidence type="ECO:0000313" key="3">
    <source>
        <dbReference type="Proteomes" id="UP000290289"/>
    </source>
</evidence>
<protein>
    <submittedName>
        <fullName evidence="2">Uncharacterized protein</fullName>
    </submittedName>
</protein>
<sequence>MQTGRDRMRRNREGIKMPSDGNKEEEEGDGEVIILCSTYVERVIPVGKTERKFTQNLSHGTSRSIRFRGTKHGTKRFVPLRSVSSHVPNGSLRMEKKRYLFWEVLLALQKSYSTLFTSVFFFPNIESLECRMRFLECQ</sequence>
<dbReference type="Proteomes" id="UP000290289">
    <property type="component" value="Chromosome 10"/>
</dbReference>
<evidence type="ECO:0000313" key="2">
    <source>
        <dbReference type="EMBL" id="RXH86964.1"/>
    </source>
</evidence>
<feature type="compositionally biased region" description="Basic and acidic residues" evidence="1">
    <location>
        <begin position="1"/>
        <end position="15"/>
    </location>
</feature>
<comment type="caution">
    <text evidence="2">The sequence shown here is derived from an EMBL/GenBank/DDBJ whole genome shotgun (WGS) entry which is preliminary data.</text>
</comment>
<proteinExistence type="predicted"/>
<accession>A0A498IXW2</accession>
<reference evidence="2 3" key="1">
    <citation type="submission" date="2018-10" db="EMBL/GenBank/DDBJ databases">
        <title>A high-quality apple genome assembly.</title>
        <authorList>
            <person name="Hu J."/>
        </authorList>
    </citation>
    <scope>NUCLEOTIDE SEQUENCE [LARGE SCALE GENOMIC DNA]</scope>
    <source>
        <strain evidence="3">cv. HFTH1</strain>
        <tissue evidence="2">Young leaf</tissue>
    </source>
</reference>
<name>A0A498IXW2_MALDO</name>
<evidence type="ECO:0000256" key="1">
    <source>
        <dbReference type="SAM" id="MobiDB-lite"/>
    </source>
</evidence>
<keyword evidence="3" id="KW-1185">Reference proteome</keyword>
<dbReference type="AlphaFoldDB" id="A0A498IXW2"/>
<feature type="region of interest" description="Disordered" evidence="1">
    <location>
        <begin position="1"/>
        <end position="28"/>
    </location>
</feature>
<organism evidence="2 3">
    <name type="scientific">Malus domestica</name>
    <name type="common">Apple</name>
    <name type="synonym">Pyrus malus</name>
    <dbReference type="NCBI Taxonomy" id="3750"/>
    <lineage>
        <taxon>Eukaryota</taxon>
        <taxon>Viridiplantae</taxon>
        <taxon>Streptophyta</taxon>
        <taxon>Embryophyta</taxon>
        <taxon>Tracheophyta</taxon>
        <taxon>Spermatophyta</taxon>
        <taxon>Magnoliopsida</taxon>
        <taxon>eudicotyledons</taxon>
        <taxon>Gunneridae</taxon>
        <taxon>Pentapetalae</taxon>
        <taxon>rosids</taxon>
        <taxon>fabids</taxon>
        <taxon>Rosales</taxon>
        <taxon>Rosaceae</taxon>
        <taxon>Amygdaloideae</taxon>
        <taxon>Maleae</taxon>
        <taxon>Malus</taxon>
    </lineage>
</organism>
<dbReference type="EMBL" id="RDQH01000336">
    <property type="protein sequence ID" value="RXH86964.1"/>
    <property type="molecule type" value="Genomic_DNA"/>
</dbReference>
<gene>
    <name evidence="2" type="ORF">DVH24_022237</name>
</gene>